<dbReference type="InterPro" id="IPR047205">
    <property type="entry name" value="RMP1"/>
</dbReference>
<name>A0A2S4KTW5_9HYPO</name>
<proteinExistence type="predicted"/>
<dbReference type="PANTHER" id="PTHR37792">
    <property type="entry name" value="RIBONUCLEASE MRP PROTEIN SUBUNIT RMP1"/>
    <property type="match status" value="1"/>
</dbReference>
<feature type="compositionally biased region" description="Basic and acidic residues" evidence="1">
    <location>
        <begin position="188"/>
        <end position="212"/>
    </location>
</feature>
<protein>
    <recommendedName>
        <fullName evidence="2">RNase MRP protein 1 RNA binding domain-containing protein</fullName>
    </recommendedName>
</protein>
<evidence type="ECO:0000313" key="3">
    <source>
        <dbReference type="EMBL" id="POR33618.1"/>
    </source>
</evidence>
<comment type="caution">
    <text evidence="3">The sequence shown here is derived from an EMBL/GenBank/DDBJ whole genome shotgun (WGS) entry which is preliminary data.</text>
</comment>
<feature type="compositionally biased region" description="Low complexity" evidence="1">
    <location>
        <begin position="224"/>
        <end position="234"/>
    </location>
</feature>
<keyword evidence="4" id="KW-1185">Reference proteome</keyword>
<dbReference type="STRING" id="94208.A0A2S4KTW5"/>
<feature type="domain" description="RNase MRP protein 1 RNA binding" evidence="2">
    <location>
        <begin position="19"/>
        <end position="117"/>
    </location>
</feature>
<dbReference type="GO" id="GO:0000172">
    <property type="term" value="C:ribonuclease MRP complex"/>
    <property type="evidence" value="ECO:0007669"/>
    <property type="project" value="InterPro"/>
</dbReference>
<dbReference type="EMBL" id="PKSG01000671">
    <property type="protein sequence ID" value="POR33618.1"/>
    <property type="molecule type" value="Genomic_DNA"/>
</dbReference>
<dbReference type="OrthoDB" id="5414547at2759"/>
<organism evidence="3 4">
    <name type="scientific">Tolypocladium paradoxum</name>
    <dbReference type="NCBI Taxonomy" id="94208"/>
    <lineage>
        <taxon>Eukaryota</taxon>
        <taxon>Fungi</taxon>
        <taxon>Dikarya</taxon>
        <taxon>Ascomycota</taxon>
        <taxon>Pezizomycotina</taxon>
        <taxon>Sordariomycetes</taxon>
        <taxon>Hypocreomycetidae</taxon>
        <taxon>Hypocreales</taxon>
        <taxon>Ophiocordycipitaceae</taxon>
        <taxon>Tolypocladium</taxon>
    </lineage>
</organism>
<dbReference type="GO" id="GO:0000294">
    <property type="term" value="P:nuclear-transcribed mRNA catabolic process, RNase MRP-dependent"/>
    <property type="evidence" value="ECO:0007669"/>
    <property type="project" value="TreeGrafter"/>
</dbReference>
<dbReference type="InterPro" id="IPR047204">
    <property type="entry name" value="RMP1_RBD"/>
</dbReference>
<reference evidence="3 4" key="1">
    <citation type="submission" date="2018-01" db="EMBL/GenBank/DDBJ databases">
        <title>Harnessing the power of phylogenomics to disentangle the directionality and signatures of interkingdom host jumping in the parasitic fungal genus Tolypocladium.</title>
        <authorList>
            <person name="Quandt C.A."/>
            <person name="Patterson W."/>
            <person name="Spatafora J.W."/>
        </authorList>
    </citation>
    <scope>NUCLEOTIDE SEQUENCE [LARGE SCALE GENOMIC DNA]</scope>
    <source>
        <strain evidence="3 4">NRBC 100945</strain>
    </source>
</reference>
<dbReference type="Pfam" id="PF20945">
    <property type="entry name" value="RMP1"/>
    <property type="match status" value="1"/>
</dbReference>
<sequence length="234" mass="25645">MSTSSYAHAGDSLSALLPLIHAFNHRHRNQHRASHWWSSFGILRRALQALADDVLQPKSRPPPPAATTARRRDDVVAVRARWLRSHVVPRAYVAFTQLAADNQHAPLGLMLLAVLGRTDAILADLAPAESPPPQPSQPAEQPLTPVQPRAPSTVESCALDRGVAISRRETQRVDEEPAATAPSSQRRTPRECFKHGRDNKTSDGGETKAEDKKKKKKKKKTDSDALSSLFSSLA</sequence>
<gene>
    <name evidence="3" type="ORF">TPAR_06205</name>
</gene>
<evidence type="ECO:0000256" key="1">
    <source>
        <dbReference type="SAM" id="MobiDB-lite"/>
    </source>
</evidence>
<feature type="compositionally biased region" description="Basic and acidic residues" evidence="1">
    <location>
        <begin position="166"/>
        <end position="175"/>
    </location>
</feature>
<dbReference type="GO" id="GO:0000466">
    <property type="term" value="P:maturation of 5.8S rRNA from tricistronic rRNA transcript (SSU-rRNA, 5.8S rRNA, LSU-rRNA)"/>
    <property type="evidence" value="ECO:0007669"/>
    <property type="project" value="TreeGrafter"/>
</dbReference>
<dbReference type="GO" id="GO:0042134">
    <property type="term" value="F:rRNA primary transcript binding"/>
    <property type="evidence" value="ECO:0007669"/>
    <property type="project" value="InterPro"/>
</dbReference>
<feature type="region of interest" description="Disordered" evidence="1">
    <location>
        <begin position="126"/>
        <end position="234"/>
    </location>
</feature>
<accession>A0A2S4KTW5</accession>
<dbReference type="AlphaFoldDB" id="A0A2S4KTW5"/>
<evidence type="ECO:0000313" key="4">
    <source>
        <dbReference type="Proteomes" id="UP000237481"/>
    </source>
</evidence>
<dbReference type="CDD" id="cd22573">
    <property type="entry name" value="RMP1_RBD"/>
    <property type="match status" value="1"/>
</dbReference>
<feature type="region of interest" description="Disordered" evidence="1">
    <location>
        <begin position="53"/>
        <end position="72"/>
    </location>
</feature>
<dbReference type="Proteomes" id="UP000237481">
    <property type="component" value="Unassembled WGS sequence"/>
</dbReference>
<evidence type="ECO:0000259" key="2">
    <source>
        <dbReference type="Pfam" id="PF20945"/>
    </source>
</evidence>
<dbReference type="PANTHER" id="PTHR37792:SF1">
    <property type="entry name" value="RIBONUCLEASE MRP PROTEIN SUBUNIT RMP1"/>
    <property type="match status" value="1"/>
</dbReference>